<keyword evidence="1 3" id="KW-0689">Ribosomal protein</keyword>
<evidence type="ECO:0000256" key="4">
    <source>
        <dbReference type="SAM" id="MobiDB-lite"/>
    </source>
</evidence>
<dbReference type="AlphaFoldDB" id="A0A7J4IYA2"/>
<feature type="compositionally biased region" description="Basic and acidic residues" evidence="4">
    <location>
        <begin position="97"/>
        <end position="111"/>
    </location>
</feature>
<dbReference type="GO" id="GO:0006412">
    <property type="term" value="P:translation"/>
    <property type="evidence" value="ECO:0007669"/>
    <property type="project" value="UniProtKB-UniRule"/>
</dbReference>
<proteinExistence type="inferred from homology"/>
<feature type="region of interest" description="Disordered" evidence="4">
    <location>
        <begin position="88"/>
        <end position="111"/>
    </location>
</feature>
<sequence length="111" mass="12674">MRIDIVKKQENVLLGRQEIEFAVKEVNATPSRKELRQKLAALINADEKNMVVDVFATKYGTSEFGGVCRVYKNDKDLKRTELEYVVHRNFGRPQKPKAAEGQEEPKPAAKK</sequence>
<dbReference type="Pfam" id="PF01282">
    <property type="entry name" value="Ribosomal_S24e"/>
    <property type="match status" value="1"/>
</dbReference>
<dbReference type="InterPro" id="IPR001976">
    <property type="entry name" value="Ribosomal_eS24"/>
</dbReference>
<dbReference type="GO" id="GO:0003735">
    <property type="term" value="F:structural constituent of ribosome"/>
    <property type="evidence" value="ECO:0007669"/>
    <property type="project" value="InterPro"/>
</dbReference>
<dbReference type="Gene3D" id="3.30.70.3370">
    <property type="match status" value="1"/>
</dbReference>
<dbReference type="GO" id="GO:0005840">
    <property type="term" value="C:ribosome"/>
    <property type="evidence" value="ECO:0007669"/>
    <property type="project" value="UniProtKB-KW"/>
</dbReference>
<protein>
    <recommendedName>
        <fullName evidence="3">Small ribosomal subunit protein eS24</fullName>
    </recommendedName>
</protein>
<gene>
    <name evidence="3" type="primary">rps24e</name>
    <name evidence="5" type="ORF">HA254_07660</name>
</gene>
<dbReference type="EMBL" id="DUGC01000118">
    <property type="protein sequence ID" value="HIH10513.1"/>
    <property type="molecule type" value="Genomic_DNA"/>
</dbReference>
<evidence type="ECO:0000256" key="1">
    <source>
        <dbReference type="ARBA" id="ARBA00022980"/>
    </source>
</evidence>
<dbReference type="InterPro" id="IPR012678">
    <property type="entry name" value="Ribosomal_uL23/eL15/eS24_sf"/>
</dbReference>
<evidence type="ECO:0000256" key="3">
    <source>
        <dbReference type="HAMAP-Rule" id="MF_00545"/>
    </source>
</evidence>
<accession>A0A7J4IYA2</accession>
<dbReference type="Proteomes" id="UP000565078">
    <property type="component" value="Unassembled WGS sequence"/>
</dbReference>
<dbReference type="InterPro" id="IPR053709">
    <property type="entry name" value="eRP_eS24_sf"/>
</dbReference>
<comment type="similarity">
    <text evidence="3">Belongs to the eukaryotic ribosomal protein eS24 family.</text>
</comment>
<comment type="caution">
    <text evidence="5">The sequence shown here is derived from an EMBL/GenBank/DDBJ whole genome shotgun (WGS) entry which is preliminary data.</text>
</comment>
<dbReference type="SUPFAM" id="SSF54189">
    <property type="entry name" value="Ribosomal proteins S24e, L23 and L15e"/>
    <property type="match status" value="1"/>
</dbReference>
<dbReference type="HAMAP" id="MF_00545">
    <property type="entry name" value="Ribosomal_eS24"/>
    <property type="match status" value="1"/>
</dbReference>
<organism evidence="5 6">
    <name type="scientific">Candidatus Iainarchaeum sp</name>
    <dbReference type="NCBI Taxonomy" id="3101447"/>
    <lineage>
        <taxon>Archaea</taxon>
        <taxon>Candidatus Iainarchaeota</taxon>
        <taxon>Candidatus Iainarchaeia</taxon>
        <taxon>Candidatus Iainarchaeales</taxon>
        <taxon>Candidatus Iainarchaeaceae</taxon>
        <taxon>Candidatus Iainarchaeum</taxon>
    </lineage>
</organism>
<keyword evidence="2 3" id="KW-0687">Ribonucleoprotein</keyword>
<evidence type="ECO:0000256" key="2">
    <source>
        <dbReference type="ARBA" id="ARBA00023274"/>
    </source>
</evidence>
<dbReference type="GO" id="GO:1990904">
    <property type="term" value="C:ribonucleoprotein complex"/>
    <property type="evidence" value="ECO:0007669"/>
    <property type="project" value="UniProtKB-KW"/>
</dbReference>
<evidence type="ECO:0000313" key="6">
    <source>
        <dbReference type="Proteomes" id="UP000565078"/>
    </source>
</evidence>
<name>A0A7J4IYA2_9ARCH</name>
<evidence type="ECO:0000313" key="5">
    <source>
        <dbReference type="EMBL" id="HIH10513.1"/>
    </source>
</evidence>
<reference evidence="6" key="1">
    <citation type="journal article" date="2020" name="bioRxiv">
        <title>A rank-normalized archaeal taxonomy based on genome phylogeny resolves widespread incomplete and uneven classifications.</title>
        <authorList>
            <person name="Rinke C."/>
            <person name="Chuvochina M."/>
            <person name="Mussig A.J."/>
            <person name="Chaumeil P.-A."/>
            <person name="Waite D.W."/>
            <person name="Whitman W.B."/>
            <person name="Parks D.H."/>
            <person name="Hugenholtz P."/>
        </authorList>
    </citation>
    <scope>NUCLEOTIDE SEQUENCE [LARGE SCALE GENOMIC DNA]</scope>
</reference>